<comment type="caution">
    <text evidence="2">The sequence shown here is derived from an EMBL/GenBank/DDBJ whole genome shotgun (WGS) entry which is preliminary data.</text>
</comment>
<feature type="region of interest" description="Disordered" evidence="1">
    <location>
        <begin position="1"/>
        <end position="23"/>
    </location>
</feature>
<reference evidence="2 3" key="1">
    <citation type="journal article" date="2012" name="J. Bacteriol.">
        <title>Genome Sequence of "Candidatus Nitrosoarchaeum limnia" BG20, a Low-Salinity Ammonia-Oxidizing Archaeon from the San Francisco Bay Estuary.</title>
        <authorList>
            <person name="Mosier A.C."/>
            <person name="Allen E.E."/>
            <person name="Kim M."/>
            <person name="Ferriera S."/>
            <person name="Francis C.A."/>
        </authorList>
    </citation>
    <scope>NUCLEOTIDE SEQUENCE [LARGE SCALE GENOMIC DNA]</scope>
    <source>
        <strain evidence="2 3">BG20</strain>
    </source>
</reference>
<dbReference type="EMBL" id="AHJG01000099">
    <property type="protein sequence ID" value="EPA06133.1"/>
    <property type="molecule type" value="Genomic_DNA"/>
</dbReference>
<protein>
    <submittedName>
        <fullName evidence="2">Uncharacterized protein</fullName>
    </submittedName>
</protein>
<evidence type="ECO:0000313" key="3">
    <source>
        <dbReference type="Proteomes" id="UP000014065"/>
    </source>
</evidence>
<dbReference type="InterPro" id="IPR036388">
    <property type="entry name" value="WH-like_DNA-bd_sf"/>
</dbReference>
<dbReference type="InterPro" id="IPR036390">
    <property type="entry name" value="WH_DNA-bd_sf"/>
</dbReference>
<evidence type="ECO:0000313" key="2">
    <source>
        <dbReference type="EMBL" id="EPA06133.1"/>
    </source>
</evidence>
<dbReference type="SUPFAM" id="SSF46785">
    <property type="entry name" value="Winged helix' DNA-binding domain"/>
    <property type="match status" value="1"/>
</dbReference>
<evidence type="ECO:0000256" key="1">
    <source>
        <dbReference type="SAM" id="MobiDB-lite"/>
    </source>
</evidence>
<sequence>MFKLSNNNTIESSDTFDVPSTGSPPKSIDMLVLGELSHGTKNFDALQKKLGVDNEKLNSVLEDLENKKFMKVVQKQGLFGPKIELHPTEEGLKKYFS</sequence>
<keyword evidence="3" id="KW-1185">Reference proteome</keyword>
<organism evidence="2 3">
    <name type="scientific">Candidatus Nitrosarchaeum limnium BG20</name>
    <dbReference type="NCBI Taxonomy" id="859192"/>
    <lineage>
        <taxon>Archaea</taxon>
        <taxon>Nitrososphaerota</taxon>
        <taxon>Nitrososphaeria</taxon>
        <taxon>Nitrosopumilales</taxon>
        <taxon>Nitrosopumilaceae</taxon>
        <taxon>Nitrosarchaeum</taxon>
    </lineage>
</organism>
<dbReference type="Proteomes" id="UP000014065">
    <property type="component" value="Unassembled WGS sequence"/>
</dbReference>
<accession>S2E5X6</accession>
<gene>
    <name evidence="2" type="ORF">BG20_I0628</name>
</gene>
<name>S2E5X6_9ARCH</name>
<proteinExistence type="predicted"/>
<dbReference type="AlphaFoldDB" id="S2E5X6"/>
<dbReference type="Gene3D" id="1.10.10.10">
    <property type="entry name" value="Winged helix-like DNA-binding domain superfamily/Winged helix DNA-binding domain"/>
    <property type="match status" value="1"/>
</dbReference>